<proteinExistence type="predicted"/>
<comment type="caution">
    <text evidence="1">The sequence shown here is derived from an EMBL/GenBank/DDBJ whole genome shotgun (WGS) entry which is preliminary data.</text>
</comment>
<evidence type="ECO:0000313" key="1">
    <source>
        <dbReference type="EMBL" id="KKM68791.1"/>
    </source>
</evidence>
<dbReference type="EMBL" id="LAZR01010106">
    <property type="protein sequence ID" value="KKM68791.1"/>
    <property type="molecule type" value="Genomic_DNA"/>
</dbReference>
<dbReference type="AlphaFoldDB" id="A0A0F9K2A9"/>
<gene>
    <name evidence="1" type="ORF">LCGC14_1457370</name>
</gene>
<organism evidence="1">
    <name type="scientific">marine sediment metagenome</name>
    <dbReference type="NCBI Taxonomy" id="412755"/>
    <lineage>
        <taxon>unclassified sequences</taxon>
        <taxon>metagenomes</taxon>
        <taxon>ecological metagenomes</taxon>
    </lineage>
</organism>
<reference evidence="1" key="1">
    <citation type="journal article" date="2015" name="Nature">
        <title>Complex archaea that bridge the gap between prokaryotes and eukaryotes.</title>
        <authorList>
            <person name="Spang A."/>
            <person name="Saw J.H."/>
            <person name="Jorgensen S.L."/>
            <person name="Zaremba-Niedzwiedzka K."/>
            <person name="Martijn J."/>
            <person name="Lind A.E."/>
            <person name="van Eijk R."/>
            <person name="Schleper C."/>
            <person name="Guy L."/>
            <person name="Ettema T.J."/>
        </authorList>
    </citation>
    <scope>NUCLEOTIDE SEQUENCE</scope>
</reference>
<sequence length="38" mass="4392">MLAENTNFIKINRGSTGIRFALYGKDEMNLKYQKQAVK</sequence>
<protein>
    <submittedName>
        <fullName evidence="1">Uncharacterized protein</fullName>
    </submittedName>
</protein>
<name>A0A0F9K2A9_9ZZZZ</name>
<accession>A0A0F9K2A9</accession>